<evidence type="ECO:0000256" key="6">
    <source>
        <dbReference type="ARBA" id="ARBA00022989"/>
    </source>
</evidence>
<evidence type="ECO:0000256" key="10">
    <source>
        <dbReference type="RuleBase" id="RU000488"/>
    </source>
</evidence>
<dbReference type="AlphaFoldDB" id="A0A507CEN9"/>
<keyword evidence="5" id="KW-0677">Repeat</keyword>
<keyword evidence="13" id="KW-1185">Reference proteome</keyword>
<gene>
    <name evidence="12" type="ORF">SmJEL517_g01833</name>
</gene>
<evidence type="ECO:0000256" key="1">
    <source>
        <dbReference type="ARBA" id="ARBA00004225"/>
    </source>
</evidence>
<accession>A0A507CEN9</accession>
<keyword evidence="7" id="KW-0496">Mitochondrion</keyword>
<dbReference type="Gene3D" id="1.50.40.10">
    <property type="entry name" value="Mitochondrial carrier domain"/>
    <property type="match status" value="2"/>
</dbReference>
<comment type="similarity">
    <text evidence="2 10">Belongs to the mitochondrial carrier (TC 2.A.29) family.</text>
</comment>
<evidence type="ECO:0000313" key="12">
    <source>
        <dbReference type="EMBL" id="TPX35983.1"/>
    </source>
</evidence>
<dbReference type="PRINTS" id="PR00926">
    <property type="entry name" value="MITOCARRIER"/>
</dbReference>
<evidence type="ECO:0000256" key="2">
    <source>
        <dbReference type="ARBA" id="ARBA00006375"/>
    </source>
</evidence>
<name>A0A507CEN9_9FUNG</name>
<evidence type="ECO:0000256" key="4">
    <source>
        <dbReference type="ARBA" id="ARBA00022692"/>
    </source>
</evidence>
<feature type="transmembrane region" description="Helical" evidence="11">
    <location>
        <begin position="270"/>
        <end position="289"/>
    </location>
</feature>
<feature type="transmembrane region" description="Helical" evidence="11">
    <location>
        <begin position="206"/>
        <end position="226"/>
    </location>
</feature>
<evidence type="ECO:0000256" key="5">
    <source>
        <dbReference type="ARBA" id="ARBA00022737"/>
    </source>
</evidence>
<dbReference type="PROSITE" id="PS50920">
    <property type="entry name" value="SOLCAR"/>
    <property type="match status" value="3"/>
</dbReference>
<keyword evidence="3 10" id="KW-0813">Transport</keyword>
<dbReference type="InterPro" id="IPR002067">
    <property type="entry name" value="MCP"/>
</dbReference>
<evidence type="ECO:0000256" key="3">
    <source>
        <dbReference type="ARBA" id="ARBA00022448"/>
    </source>
</evidence>
<dbReference type="PANTHER" id="PTHR45624:SF12">
    <property type="entry name" value="MITOCHONDRIAL ORNITHINE TRANSPORTER 1"/>
    <property type="match status" value="1"/>
</dbReference>
<evidence type="ECO:0000256" key="8">
    <source>
        <dbReference type="ARBA" id="ARBA00023136"/>
    </source>
</evidence>
<sequence length="298" mass="32488">MGDNPSAVKDLFAGAVGGIVLVGQPFDTVKVRLQTQSLQNPVYSSMMDCVSKTYKADGFRGFYKGTLTPLIGIGACVSIQFGALEYVKRSFTESNTKAGQANPASLSLSQLFLAGAVSGTANSILSGPIEHVRTRLQVQSGTTKEFSGPVDFAKKTMKQFGIAGIYKGQAITMGREFIGYGAYFLTYEYLIQRAMEKNNIRKRSDVPAYLQVIYGGFSGMAMWFSIYPIDVVKSKLQTDALDPAKRQYKSAIHCFSTTVKAEGMAGLYRGFWVCMLRAFPVNAATFLAFEATMNVIGR</sequence>
<dbReference type="GO" id="GO:0000064">
    <property type="term" value="F:L-ornithine transmembrane transporter activity"/>
    <property type="evidence" value="ECO:0007669"/>
    <property type="project" value="TreeGrafter"/>
</dbReference>
<keyword evidence="4 9" id="KW-0812">Transmembrane</keyword>
<keyword evidence="8 9" id="KW-0472">Membrane</keyword>
<dbReference type="GeneID" id="42003058"/>
<dbReference type="RefSeq" id="XP_031026368.1">
    <property type="nucleotide sequence ID" value="XM_031167761.1"/>
</dbReference>
<dbReference type="InterPro" id="IPR023395">
    <property type="entry name" value="MCP_dom_sf"/>
</dbReference>
<evidence type="ECO:0000256" key="11">
    <source>
        <dbReference type="SAM" id="Phobius"/>
    </source>
</evidence>
<comment type="subcellular location">
    <subcellularLocation>
        <location evidence="1">Mitochondrion membrane</location>
        <topology evidence="1">Multi-pass membrane protein</topology>
    </subcellularLocation>
</comment>
<feature type="repeat" description="Solcar" evidence="9">
    <location>
        <begin position="206"/>
        <end position="295"/>
    </location>
</feature>
<evidence type="ECO:0008006" key="14">
    <source>
        <dbReference type="Google" id="ProtNLM"/>
    </source>
</evidence>
<evidence type="ECO:0000313" key="13">
    <source>
        <dbReference type="Proteomes" id="UP000319731"/>
    </source>
</evidence>
<evidence type="ECO:0000256" key="9">
    <source>
        <dbReference type="PROSITE-ProRule" id="PRU00282"/>
    </source>
</evidence>
<dbReference type="Proteomes" id="UP000319731">
    <property type="component" value="Unassembled WGS sequence"/>
</dbReference>
<dbReference type="SUPFAM" id="SSF103506">
    <property type="entry name" value="Mitochondrial carrier"/>
    <property type="match status" value="1"/>
</dbReference>
<proteinExistence type="inferred from homology"/>
<reference evidence="12 13" key="1">
    <citation type="journal article" date="2019" name="Sci. Rep.">
        <title>Comparative genomics of chytrid fungi reveal insights into the obligate biotrophic and pathogenic lifestyle of Synchytrium endobioticum.</title>
        <authorList>
            <person name="van de Vossenberg B.T.L.H."/>
            <person name="Warris S."/>
            <person name="Nguyen H.D.T."/>
            <person name="van Gent-Pelzer M.P.E."/>
            <person name="Joly D.L."/>
            <person name="van de Geest H.C."/>
            <person name="Bonants P.J.M."/>
            <person name="Smith D.S."/>
            <person name="Levesque C.A."/>
            <person name="van der Lee T.A.J."/>
        </authorList>
    </citation>
    <scope>NUCLEOTIDE SEQUENCE [LARGE SCALE GENOMIC DNA]</scope>
    <source>
        <strain evidence="12 13">JEL517</strain>
    </source>
</reference>
<feature type="repeat" description="Solcar" evidence="9">
    <location>
        <begin position="106"/>
        <end position="193"/>
    </location>
</feature>
<dbReference type="PANTHER" id="PTHR45624">
    <property type="entry name" value="MITOCHONDRIAL BASIC AMINO ACIDS TRANSPORTER-RELATED"/>
    <property type="match status" value="1"/>
</dbReference>
<dbReference type="Pfam" id="PF00153">
    <property type="entry name" value="Mito_carr"/>
    <property type="match status" value="3"/>
</dbReference>
<keyword evidence="6 11" id="KW-1133">Transmembrane helix</keyword>
<dbReference type="GO" id="GO:1990575">
    <property type="term" value="P:mitochondrial L-ornithine transmembrane transport"/>
    <property type="evidence" value="ECO:0007669"/>
    <property type="project" value="TreeGrafter"/>
</dbReference>
<dbReference type="OrthoDB" id="409586at2759"/>
<organism evidence="12 13">
    <name type="scientific">Synchytrium microbalum</name>
    <dbReference type="NCBI Taxonomy" id="1806994"/>
    <lineage>
        <taxon>Eukaryota</taxon>
        <taxon>Fungi</taxon>
        <taxon>Fungi incertae sedis</taxon>
        <taxon>Chytridiomycota</taxon>
        <taxon>Chytridiomycota incertae sedis</taxon>
        <taxon>Chytridiomycetes</taxon>
        <taxon>Synchytriales</taxon>
        <taxon>Synchytriaceae</taxon>
        <taxon>Synchytrium</taxon>
    </lineage>
</organism>
<protein>
    <recommendedName>
        <fullName evidence="14">Mitochondrial carrier protein</fullName>
    </recommendedName>
</protein>
<dbReference type="GO" id="GO:0031966">
    <property type="term" value="C:mitochondrial membrane"/>
    <property type="evidence" value="ECO:0007669"/>
    <property type="project" value="UniProtKB-SubCell"/>
</dbReference>
<dbReference type="EMBL" id="QEAO01000006">
    <property type="protein sequence ID" value="TPX35983.1"/>
    <property type="molecule type" value="Genomic_DNA"/>
</dbReference>
<dbReference type="STRING" id="1806994.A0A507CEN9"/>
<evidence type="ECO:0000256" key="7">
    <source>
        <dbReference type="ARBA" id="ARBA00023128"/>
    </source>
</evidence>
<dbReference type="InterPro" id="IPR018108">
    <property type="entry name" value="MCP_transmembrane"/>
</dbReference>
<dbReference type="InterPro" id="IPR050567">
    <property type="entry name" value="Mitochondrial_Carrier"/>
</dbReference>
<feature type="repeat" description="Solcar" evidence="9">
    <location>
        <begin position="5"/>
        <end position="90"/>
    </location>
</feature>
<comment type="caution">
    <text evidence="12">The sequence shown here is derived from an EMBL/GenBank/DDBJ whole genome shotgun (WGS) entry which is preliminary data.</text>
</comment>